<feature type="region of interest" description="Disordered" evidence="11">
    <location>
        <begin position="1"/>
        <end position="36"/>
    </location>
</feature>
<keyword evidence="3 10" id="KW-0812">Transmembrane</keyword>
<keyword evidence="10" id="KW-0813">Transport</keyword>
<feature type="compositionally biased region" description="Low complexity" evidence="11">
    <location>
        <begin position="17"/>
        <end position="26"/>
    </location>
</feature>
<reference evidence="12" key="3">
    <citation type="journal article" date="2021" name="bioRxiv">
        <title>Bilateral symmetry of linear streptomycete chromosomes.</title>
        <authorList>
            <person name="Algora-Gallardo L."/>
            <person name="Schniete J.K."/>
            <person name="Mark D.R."/>
            <person name="Hunter I.S."/>
            <person name="Herron P.R."/>
        </authorList>
    </citation>
    <scope>NUCLEOTIDE SEQUENCE</scope>
    <source>
        <strain evidence="12">ATCC 10970</strain>
    </source>
</reference>
<dbReference type="InterPro" id="IPR003691">
    <property type="entry name" value="FluC"/>
</dbReference>
<dbReference type="GO" id="GO:0046872">
    <property type="term" value="F:metal ion binding"/>
    <property type="evidence" value="ECO:0007669"/>
    <property type="project" value="UniProtKB-KW"/>
</dbReference>
<feature type="transmembrane region" description="Helical" evidence="10">
    <location>
        <begin position="71"/>
        <end position="93"/>
    </location>
</feature>
<reference evidence="12" key="1">
    <citation type="submission" date="2012-12" db="EMBL/GenBank/DDBJ databases">
        <authorList>
            <person name="Pethick F.E."/>
            <person name="MacFadyen A.C."/>
            <person name="Tang Z."/>
            <person name="Sangal V."/>
            <person name="Tze-Tze L."/>
            <person name="Chu J."/>
            <person name="Guo M."/>
            <person name="Kirby R."/>
            <person name="Hoskisson P.A."/>
            <person name="Herron P.R."/>
            <person name="Hunter I.S."/>
        </authorList>
    </citation>
    <scope>NUCLEOTIDE SEQUENCE</scope>
    <source>
        <strain evidence="12">ATCC 10970</strain>
    </source>
</reference>
<feature type="transmembrane region" description="Helical" evidence="10">
    <location>
        <begin position="135"/>
        <end position="156"/>
    </location>
</feature>
<feature type="binding site" evidence="10">
    <location>
        <position position="113"/>
    </location>
    <ligand>
        <name>Na(+)</name>
        <dbReference type="ChEBI" id="CHEBI:29101"/>
        <note>structural</note>
    </ligand>
</feature>
<evidence type="ECO:0000313" key="13">
    <source>
        <dbReference type="Proteomes" id="UP000011074"/>
    </source>
</evidence>
<evidence type="ECO:0000256" key="9">
    <source>
        <dbReference type="ARBA" id="ARBA00049940"/>
    </source>
</evidence>
<keyword evidence="6 10" id="KW-0407">Ion channel</keyword>
<evidence type="ECO:0000313" key="12">
    <source>
        <dbReference type="EMBL" id="QST83427.1"/>
    </source>
</evidence>
<comment type="similarity">
    <text evidence="7 10">Belongs to the fluoride channel Fluc/FEX (TC 1.A.43) family.</text>
</comment>
<evidence type="ECO:0000256" key="6">
    <source>
        <dbReference type="ARBA" id="ARBA00023303"/>
    </source>
</evidence>
<dbReference type="Proteomes" id="UP000011074">
    <property type="component" value="Chromosome"/>
</dbReference>
<comment type="activity regulation">
    <text evidence="10">Na(+) is not transported, but it plays an essential structural role and its presence is essential for fluoride channel function.</text>
</comment>
<dbReference type="PANTHER" id="PTHR28259:SF1">
    <property type="entry name" value="FLUORIDE EXPORT PROTEIN 1-RELATED"/>
    <property type="match status" value="1"/>
</dbReference>
<keyword evidence="10" id="KW-0915">Sodium</keyword>
<dbReference type="GO" id="GO:0140114">
    <property type="term" value="P:cellular detoxification of fluoride"/>
    <property type="evidence" value="ECO:0007669"/>
    <property type="project" value="UniProtKB-UniRule"/>
</dbReference>
<evidence type="ECO:0000256" key="1">
    <source>
        <dbReference type="ARBA" id="ARBA00004651"/>
    </source>
</evidence>
<dbReference type="AlphaFoldDB" id="A0A8A1UT29"/>
<dbReference type="GO" id="GO:0005886">
    <property type="term" value="C:plasma membrane"/>
    <property type="evidence" value="ECO:0007669"/>
    <property type="project" value="UniProtKB-SubCell"/>
</dbReference>
<dbReference type="EMBL" id="CP048261">
    <property type="protein sequence ID" value="QST83427.1"/>
    <property type="molecule type" value="Genomic_DNA"/>
</dbReference>
<gene>
    <name evidence="10 12" type="primary">crcB</name>
    <name evidence="10" type="synonym">fluC</name>
    <name evidence="12" type="ORF">SRIM_027565</name>
</gene>
<keyword evidence="5 10" id="KW-0472">Membrane</keyword>
<keyword evidence="10" id="KW-0479">Metal-binding</keyword>
<dbReference type="PANTHER" id="PTHR28259">
    <property type="entry name" value="FLUORIDE EXPORT PROTEIN 1-RELATED"/>
    <property type="match status" value="1"/>
</dbReference>
<proteinExistence type="inferred from homology"/>
<dbReference type="Pfam" id="PF02537">
    <property type="entry name" value="CRCB"/>
    <property type="match status" value="1"/>
</dbReference>
<evidence type="ECO:0000256" key="8">
    <source>
        <dbReference type="ARBA" id="ARBA00035585"/>
    </source>
</evidence>
<dbReference type="RefSeq" id="WP_031009008.1">
    <property type="nucleotide sequence ID" value="NZ_CP048261.1"/>
</dbReference>
<comment type="function">
    <text evidence="9 10">Fluoride-specific ion channel. Important for reducing fluoride concentration in the cell, thus reducing its toxicity.</text>
</comment>
<reference evidence="12" key="2">
    <citation type="submission" date="2020-01" db="EMBL/GenBank/DDBJ databases">
        <authorList>
            <person name="Algora L."/>
            <person name="Schniete J.K."/>
            <person name="MacFadyen A."/>
            <person name="Hoskisson P.A."/>
            <person name="Hunter I.S."/>
            <person name="Herron P.R."/>
        </authorList>
    </citation>
    <scope>NUCLEOTIDE SEQUENCE</scope>
    <source>
        <strain evidence="12">ATCC 10970</strain>
    </source>
</reference>
<keyword evidence="4 10" id="KW-1133">Transmembrane helix</keyword>
<evidence type="ECO:0000256" key="2">
    <source>
        <dbReference type="ARBA" id="ARBA00022475"/>
    </source>
</evidence>
<feature type="transmembrane region" description="Helical" evidence="10">
    <location>
        <begin position="105"/>
        <end position="123"/>
    </location>
</feature>
<dbReference type="HAMAP" id="MF_00454">
    <property type="entry name" value="FluC"/>
    <property type="match status" value="1"/>
</dbReference>
<keyword evidence="2 10" id="KW-1003">Cell membrane</keyword>
<evidence type="ECO:0000256" key="4">
    <source>
        <dbReference type="ARBA" id="ARBA00022989"/>
    </source>
</evidence>
<evidence type="ECO:0000256" key="10">
    <source>
        <dbReference type="HAMAP-Rule" id="MF_00454"/>
    </source>
</evidence>
<feature type="transmembrane region" description="Helical" evidence="10">
    <location>
        <begin position="40"/>
        <end position="59"/>
    </location>
</feature>
<dbReference type="NCBIfam" id="TIGR00494">
    <property type="entry name" value="crcB"/>
    <property type="match status" value="1"/>
</dbReference>
<sequence length="173" mass="17610">MSTGAPRPLTADATSVPAAPHTTAPPAERPRPAPPWQGQWPVIGAVALGGGIGAAARYGAGLLWPTAPGTFPATTLLINVVGCALMGILMALITERGTPHHLLRPFLGTGVLGGFTTFSTYAVDIEHLLTTGRAGLALAYLAATLLGALAAAWAALAGTRRVLTRHGREGRPA</sequence>
<protein>
    <recommendedName>
        <fullName evidence="10">Fluoride-specific ion channel FluC</fullName>
    </recommendedName>
</protein>
<comment type="subcellular location">
    <subcellularLocation>
        <location evidence="1 10">Cell membrane</location>
        <topology evidence="1 10">Multi-pass membrane protein</topology>
    </subcellularLocation>
</comment>
<organism evidence="12 13">
    <name type="scientific">Streptomyces rimosus subsp. rimosus (strain ATCC 10970 / DSM 40260 / JCM 4667 / NRRL 2234)</name>
    <dbReference type="NCBI Taxonomy" id="1265868"/>
    <lineage>
        <taxon>Bacteria</taxon>
        <taxon>Bacillati</taxon>
        <taxon>Actinomycetota</taxon>
        <taxon>Actinomycetes</taxon>
        <taxon>Kitasatosporales</taxon>
        <taxon>Streptomycetaceae</taxon>
        <taxon>Streptomyces</taxon>
    </lineage>
</organism>
<evidence type="ECO:0000256" key="11">
    <source>
        <dbReference type="SAM" id="MobiDB-lite"/>
    </source>
</evidence>
<name>A0A8A1UT29_STRR1</name>
<feature type="binding site" evidence="10">
    <location>
        <position position="116"/>
    </location>
    <ligand>
        <name>Na(+)</name>
        <dbReference type="ChEBI" id="CHEBI:29101"/>
        <note>structural</note>
    </ligand>
</feature>
<evidence type="ECO:0000256" key="7">
    <source>
        <dbReference type="ARBA" id="ARBA00035120"/>
    </source>
</evidence>
<dbReference type="GeneID" id="66857809"/>
<dbReference type="GO" id="GO:0062054">
    <property type="term" value="F:fluoride channel activity"/>
    <property type="evidence" value="ECO:0007669"/>
    <property type="project" value="UniProtKB-UniRule"/>
</dbReference>
<keyword evidence="10" id="KW-0406">Ion transport</keyword>
<evidence type="ECO:0000256" key="3">
    <source>
        <dbReference type="ARBA" id="ARBA00022692"/>
    </source>
</evidence>
<comment type="catalytic activity">
    <reaction evidence="8">
        <text>fluoride(in) = fluoride(out)</text>
        <dbReference type="Rhea" id="RHEA:76159"/>
        <dbReference type="ChEBI" id="CHEBI:17051"/>
    </reaction>
    <physiologicalReaction direction="left-to-right" evidence="8">
        <dbReference type="Rhea" id="RHEA:76160"/>
    </physiologicalReaction>
</comment>
<accession>A0A8A1UT29</accession>
<evidence type="ECO:0000256" key="5">
    <source>
        <dbReference type="ARBA" id="ARBA00023136"/>
    </source>
</evidence>